<dbReference type="RefSeq" id="WP_368655681.1">
    <property type="nucleotide sequence ID" value="NZ_CP158262.1"/>
</dbReference>
<dbReference type="PANTHER" id="PTHR33609">
    <property type="entry name" value="LOW CALCIUM RESPONSE LOCUS PROTEIN S"/>
    <property type="match status" value="1"/>
</dbReference>
<dbReference type="PANTHER" id="PTHR33609:SF1">
    <property type="entry name" value="TRANSPOSASE"/>
    <property type="match status" value="1"/>
</dbReference>
<name>A0AB39ETP7_9BURK</name>
<accession>A0AB39ETP7</accession>
<proteinExistence type="predicted"/>
<dbReference type="Pfam" id="PF01527">
    <property type="entry name" value="HTH_Tnp_1"/>
    <property type="match status" value="1"/>
</dbReference>
<dbReference type="SUPFAM" id="SSF46689">
    <property type="entry name" value="Homeodomain-like"/>
    <property type="match status" value="1"/>
</dbReference>
<evidence type="ECO:0000313" key="1">
    <source>
        <dbReference type="EMBL" id="XDJ70397.1"/>
    </source>
</evidence>
<gene>
    <name evidence="1" type="ORF">ABRY94_06345</name>
</gene>
<sequence>MKKSRFTESQIVAVLKEGEAGIPVVELCRKHGISSATYYQWKSKYSGVQVTLSDFQPNRLDSSDNPVLLKRELQTDLMAKNGEIVVLGGLSGDKKNRYKSGFFGLNFAKSKNHSKSQLVLLL</sequence>
<dbReference type="GO" id="GO:0006313">
    <property type="term" value="P:DNA transposition"/>
    <property type="evidence" value="ECO:0007669"/>
    <property type="project" value="InterPro"/>
</dbReference>
<dbReference type="AlphaFoldDB" id="A0AB39ETP7"/>
<dbReference type="InterPro" id="IPR052546">
    <property type="entry name" value="Transposase_8_domain"/>
</dbReference>
<dbReference type="InterPro" id="IPR002514">
    <property type="entry name" value="Transposase_8"/>
</dbReference>
<dbReference type="GO" id="GO:0003677">
    <property type="term" value="F:DNA binding"/>
    <property type="evidence" value="ECO:0007669"/>
    <property type="project" value="InterPro"/>
</dbReference>
<dbReference type="GO" id="GO:0004803">
    <property type="term" value="F:transposase activity"/>
    <property type="evidence" value="ECO:0007669"/>
    <property type="project" value="InterPro"/>
</dbReference>
<dbReference type="EMBL" id="CP158262">
    <property type="protein sequence ID" value="XDJ70397.1"/>
    <property type="molecule type" value="Genomic_DNA"/>
</dbReference>
<protein>
    <submittedName>
        <fullName evidence="1">Transposase</fullName>
    </submittedName>
</protein>
<organism evidence="1">
    <name type="scientific">Castellaniella ginsengisoli</name>
    <dbReference type="NCBI Taxonomy" id="546114"/>
    <lineage>
        <taxon>Bacteria</taxon>
        <taxon>Pseudomonadati</taxon>
        <taxon>Pseudomonadota</taxon>
        <taxon>Betaproteobacteria</taxon>
        <taxon>Burkholderiales</taxon>
        <taxon>Alcaligenaceae</taxon>
        <taxon>Castellaniella</taxon>
    </lineage>
</organism>
<dbReference type="InterPro" id="IPR009057">
    <property type="entry name" value="Homeodomain-like_sf"/>
</dbReference>
<reference evidence="1" key="1">
    <citation type="submission" date="2024-05" db="EMBL/GenBank/DDBJ databases">
        <authorList>
            <person name="Luo Y.-C."/>
            <person name="Nicholds J."/>
            <person name="Mortimer T."/>
            <person name="Maboni G."/>
        </authorList>
    </citation>
    <scope>NUCLEOTIDE SEQUENCE</scope>
    <source>
        <strain evidence="1">144863</strain>
    </source>
</reference>